<organism evidence="2 3">
    <name type="scientific">Atta colombica</name>
    <dbReference type="NCBI Taxonomy" id="520822"/>
    <lineage>
        <taxon>Eukaryota</taxon>
        <taxon>Metazoa</taxon>
        <taxon>Ecdysozoa</taxon>
        <taxon>Arthropoda</taxon>
        <taxon>Hexapoda</taxon>
        <taxon>Insecta</taxon>
        <taxon>Pterygota</taxon>
        <taxon>Neoptera</taxon>
        <taxon>Endopterygota</taxon>
        <taxon>Hymenoptera</taxon>
        <taxon>Apocrita</taxon>
        <taxon>Aculeata</taxon>
        <taxon>Formicoidea</taxon>
        <taxon>Formicidae</taxon>
        <taxon>Myrmicinae</taxon>
        <taxon>Atta</taxon>
    </lineage>
</organism>
<reference evidence="2 3" key="1">
    <citation type="submission" date="2015-09" db="EMBL/GenBank/DDBJ databases">
        <title>Atta colombica WGS genome.</title>
        <authorList>
            <person name="Nygaard S."/>
            <person name="Hu H."/>
            <person name="Boomsma J."/>
            <person name="Zhang G."/>
        </authorList>
    </citation>
    <scope>NUCLEOTIDE SEQUENCE [LARGE SCALE GENOMIC DNA]</scope>
    <source>
        <strain evidence="2">Treedump-2</strain>
        <tissue evidence="2">Whole body</tissue>
    </source>
</reference>
<dbReference type="AlphaFoldDB" id="A0A195B159"/>
<sequence length="214" mass="23376">MVAKRYASHSAIADHHPAAIPRPRAVLVLCQCVCGDSSGSNSDSQFVVATSTYLSEPGREPPPSASEHAAHSRYSRCAVAITATQLYEHHFHSVYPRRATAKTHSEQDPSRRQEVRSGGPGVSPDISLCGSRSSSILLDDSCPRVFVIIVTFPSSARSLIRHRGRVLVDDVIVTGMERRDGGEGGVTERGWWRISLPLCEDSGLSCQVQLRWSR</sequence>
<gene>
    <name evidence="2" type="ORF">ALC53_11627</name>
</gene>
<dbReference type="EMBL" id="KQ976691">
    <property type="protein sequence ID" value="KYM77939.1"/>
    <property type="molecule type" value="Genomic_DNA"/>
</dbReference>
<evidence type="ECO:0000313" key="3">
    <source>
        <dbReference type="Proteomes" id="UP000078540"/>
    </source>
</evidence>
<feature type="compositionally biased region" description="Basic and acidic residues" evidence="1">
    <location>
        <begin position="103"/>
        <end position="115"/>
    </location>
</feature>
<keyword evidence="3" id="KW-1185">Reference proteome</keyword>
<evidence type="ECO:0000313" key="2">
    <source>
        <dbReference type="EMBL" id="KYM77939.1"/>
    </source>
</evidence>
<dbReference type="Proteomes" id="UP000078540">
    <property type="component" value="Unassembled WGS sequence"/>
</dbReference>
<evidence type="ECO:0000256" key="1">
    <source>
        <dbReference type="SAM" id="MobiDB-lite"/>
    </source>
</evidence>
<protein>
    <submittedName>
        <fullName evidence="2">Uncharacterized protein</fullName>
    </submittedName>
</protein>
<accession>A0A195B159</accession>
<proteinExistence type="predicted"/>
<feature type="region of interest" description="Disordered" evidence="1">
    <location>
        <begin position="98"/>
        <end position="126"/>
    </location>
</feature>
<name>A0A195B159_9HYME</name>